<comment type="caution">
    <text evidence="2">The sequence shown here is derived from an EMBL/GenBank/DDBJ whole genome shotgun (WGS) entry which is preliminary data.</text>
</comment>
<accession>A0ABV9QIV8</accession>
<name>A0ABV9QIV8_9FIRM</name>
<protein>
    <submittedName>
        <fullName evidence="2">Uncharacterized protein</fullName>
    </submittedName>
</protein>
<feature type="transmembrane region" description="Helical" evidence="1">
    <location>
        <begin position="285"/>
        <end position="306"/>
    </location>
</feature>
<feature type="transmembrane region" description="Helical" evidence="1">
    <location>
        <begin position="54"/>
        <end position="73"/>
    </location>
</feature>
<dbReference type="EMBL" id="JBHSHL010000013">
    <property type="protein sequence ID" value="MFC4804118.1"/>
    <property type="molecule type" value="Genomic_DNA"/>
</dbReference>
<dbReference type="RefSeq" id="WP_379787607.1">
    <property type="nucleotide sequence ID" value="NZ_JBHSHL010000013.1"/>
</dbReference>
<dbReference type="Proteomes" id="UP001595916">
    <property type="component" value="Unassembled WGS sequence"/>
</dbReference>
<reference evidence="3" key="1">
    <citation type="journal article" date="2019" name="Int. J. Syst. Evol. Microbiol.">
        <title>The Global Catalogue of Microorganisms (GCM) 10K type strain sequencing project: providing services to taxonomists for standard genome sequencing and annotation.</title>
        <authorList>
            <consortium name="The Broad Institute Genomics Platform"/>
            <consortium name="The Broad Institute Genome Sequencing Center for Infectious Disease"/>
            <person name="Wu L."/>
            <person name="Ma J."/>
        </authorList>
    </citation>
    <scope>NUCLEOTIDE SEQUENCE [LARGE SCALE GENOMIC DNA]</scope>
    <source>
        <strain evidence="3">CCUG 46385</strain>
    </source>
</reference>
<keyword evidence="1" id="KW-0812">Transmembrane</keyword>
<evidence type="ECO:0000256" key="1">
    <source>
        <dbReference type="SAM" id="Phobius"/>
    </source>
</evidence>
<gene>
    <name evidence="2" type="ORF">ACFO4R_03405</name>
</gene>
<evidence type="ECO:0000313" key="2">
    <source>
        <dbReference type="EMBL" id="MFC4804118.1"/>
    </source>
</evidence>
<keyword evidence="3" id="KW-1185">Reference proteome</keyword>
<organism evidence="2 3">
    <name type="scientific">Filifactor villosus</name>
    <dbReference type="NCBI Taxonomy" id="29374"/>
    <lineage>
        <taxon>Bacteria</taxon>
        <taxon>Bacillati</taxon>
        <taxon>Bacillota</taxon>
        <taxon>Clostridia</taxon>
        <taxon>Peptostreptococcales</taxon>
        <taxon>Filifactoraceae</taxon>
        <taxon>Filifactor</taxon>
    </lineage>
</organism>
<keyword evidence="1" id="KW-1133">Transmembrane helix</keyword>
<sequence>MGDLTYNIFMMSLVIFVVLTIGSANFKKPLKLWGILISVEGAGLFFYFPLFKPWAGILIAIGLSYLIRGSRIIGYRRTRIENDGWKRKKLLPWIREGIEGMNLRQRIGRGLCLALACALSCYFLFQALTSGKDGIGGAIILSILIFYYGYQLLCIVLLHILGPLFVIEEEVRQARLGGVVMVKWNMGKGVYINNPHFIFETGEIFVTYRMYLRRLREKTGLLCEYVVYTDIFGMEFIKEEPEVISYDKKKVNPPKNPSYKEDLAYYDGIIDEMEEEMEERRKRRWTNIVLIVLILAASLVLPLMFFQHFMSLR</sequence>
<proteinExistence type="predicted"/>
<feature type="transmembrane region" description="Helical" evidence="1">
    <location>
        <begin position="110"/>
        <end position="128"/>
    </location>
</feature>
<keyword evidence="1" id="KW-0472">Membrane</keyword>
<feature type="transmembrane region" description="Helical" evidence="1">
    <location>
        <begin position="134"/>
        <end position="167"/>
    </location>
</feature>
<evidence type="ECO:0000313" key="3">
    <source>
        <dbReference type="Proteomes" id="UP001595916"/>
    </source>
</evidence>
<feature type="transmembrane region" description="Helical" evidence="1">
    <location>
        <begin position="6"/>
        <end position="23"/>
    </location>
</feature>